<evidence type="ECO:0000313" key="1">
    <source>
        <dbReference type="EMBL" id="KAI8026733.1"/>
    </source>
</evidence>
<name>A0ACC0IM22_9ERIC</name>
<reference evidence="1 2" key="1">
    <citation type="journal article" date="2022" name="Plant J.">
        <title>Chromosome-level genome of Camellia lanceoleosa provides a valuable resource for understanding genome evolution and self-incompatibility.</title>
        <authorList>
            <person name="Gong W."/>
            <person name="Xiao S."/>
            <person name="Wang L."/>
            <person name="Liao Z."/>
            <person name="Chang Y."/>
            <person name="Mo W."/>
            <person name="Hu G."/>
            <person name="Li W."/>
            <person name="Zhao G."/>
            <person name="Zhu H."/>
            <person name="Hu X."/>
            <person name="Ji K."/>
            <person name="Xiang X."/>
            <person name="Song Q."/>
            <person name="Yuan D."/>
            <person name="Jin S."/>
            <person name="Zhang L."/>
        </authorList>
    </citation>
    <scope>NUCLEOTIDE SEQUENCE [LARGE SCALE GENOMIC DNA]</scope>
    <source>
        <strain evidence="1">SQ_2022a</strain>
    </source>
</reference>
<proteinExistence type="predicted"/>
<organism evidence="1 2">
    <name type="scientific">Camellia lanceoleosa</name>
    <dbReference type="NCBI Taxonomy" id="1840588"/>
    <lineage>
        <taxon>Eukaryota</taxon>
        <taxon>Viridiplantae</taxon>
        <taxon>Streptophyta</taxon>
        <taxon>Embryophyta</taxon>
        <taxon>Tracheophyta</taxon>
        <taxon>Spermatophyta</taxon>
        <taxon>Magnoliopsida</taxon>
        <taxon>eudicotyledons</taxon>
        <taxon>Gunneridae</taxon>
        <taxon>Pentapetalae</taxon>
        <taxon>asterids</taxon>
        <taxon>Ericales</taxon>
        <taxon>Theaceae</taxon>
        <taxon>Camellia</taxon>
    </lineage>
</organism>
<comment type="caution">
    <text evidence="1">The sequence shown here is derived from an EMBL/GenBank/DDBJ whole genome shotgun (WGS) entry which is preliminary data.</text>
</comment>
<dbReference type="Proteomes" id="UP001060215">
    <property type="component" value="Chromosome 3"/>
</dbReference>
<gene>
    <name evidence="1" type="ORF">LOK49_LG02G03436</name>
</gene>
<sequence>MPNLFFLLLLFLFLHLCLSSLILVQSSTLPSDISALQAFKSSIKPTSIPSYSCLASWNFTSDPCSSPHITHFTCGLTCSTTTSAAAAARITQLTLDPAAYSGTLSPLISKLTQLTILDLSDNNFFGPIPSSLSSLPNLQIFILRSNSFSGSVPPSISTLKSLQSLDFSRNSLSGSLPNTLNSLSSLRRLDISYNKITGSIPKLPLNLLELALKANSLSGSLNKFSFDGLTQLEVVELSENSISGTLQSWFFLLPSLQQVDLANNNLTLVEIWKPIHPNIDLIAVDLSFNAIGSYLSTNFSAYPLLSSLSMRYNRLRGPIPWEFSKKQSLKRLFLDGNFLNGTPPKGFFSGVTSLSGSLGDNCLQSCPISSQLCSKSQKPTSICRRVYGGKPMS</sequence>
<accession>A0ACC0IM22</accession>
<dbReference type="EMBL" id="CM045760">
    <property type="protein sequence ID" value="KAI8026733.1"/>
    <property type="molecule type" value="Genomic_DNA"/>
</dbReference>
<keyword evidence="2" id="KW-1185">Reference proteome</keyword>
<protein>
    <submittedName>
        <fullName evidence="1">DNA damage-repair/toleration protein DRT100</fullName>
    </submittedName>
</protein>
<evidence type="ECO:0000313" key="2">
    <source>
        <dbReference type="Proteomes" id="UP001060215"/>
    </source>
</evidence>